<protein>
    <submittedName>
        <fullName evidence="5">TatD family hydrolase</fullName>
    </submittedName>
</protein>
<dbReference type="PANTHER" id="PTHR46124:SF4">
    <property type="entry name" value="HYDROLASE TATD"/>
    <property type="match status" value="1"/>
</dbReference>
<dbReference type="KEGG" id="rhoz:GXP67_07610"/>
<dbReference type="InterPro" id="IPR015991">
    <property type="entry name" value="TatD/YcfH-like"/>
</dbReference>
<dbReference type="SUPFAM" id="SSF51556">
    <property type="entry name" value="Metallo-dependent hydrolases"/>
    <property type="match status" value="1"/>
</dbReference>
<reference evidence="5 6" key="1">
    <citation type="submission" date="2020-01" db="EMBL/GenBank/DDBJ databases">
        <authorList>
            <person name="Kim M.K."/>
        </authorList>
    </citation>
    <scope>NUCLEOTIDE SEQUENCE [LARGE SCALE GENOMIC DNA]</scope>
    <source>
        <strain evidence="5 6">172606-1</strain>
    </source>
</reference>
<feature type="binding site" evidence="4">
    <location>
        <position position="153"/>
    </location>
    <ligand>
        <name>a divalent metal cation</name>
        <dbReference type="ChEBI" id="CHEBI:60240"/>
        <label>2</label>
    </ligand>
</feature>
<dbReference type="Gene3D" id="3.20.20.140">
    <property type="entry name" value="Metal-dependent hydrolases"/>
    <property type="match status" value="1"/>
</dbReference>
<accession>A0A6C0GFK1</accession>
<dbReference type="GO" id="GO:0004536">
    <property type="term" value="F:DNA nuclease activity"/>
    <property type="evidence" value="ECO:0007669"/>
    <property type="project" value="InterPro"/>
</dbReference>
<keyword evidence="2 4" id="KW-0479">Metal-binding</keyword>
<sequence>MIDTHAHIYAPEFDGDRKQMLERTFAAGVTRIYMPNIDHTSIEGMLALAKTYPDQCLPMMGLHPCYVNASFEKELQLVEDWLAKHPFSAVGEIGLDFYWSTEFRQQQEEAFRFQVKLAKKHQLPIVIHCRNSFDETVALLKEIGTEGVNGIFHCFTGNLSEASQVIGMGFLLGIGGVSTFKNGGLDQVLPHVALEHIVLETDSPYLAPVPFRGKRNETAYLPIVAQRVADLKQTSLEEVNRITTQNALALFGRNDLSE</sequence>
<dbReference type="NCBIfam" id="TIGR00010">
    <property type="entry name" value="YchF/TatD family DNA exonuclease"/>
    <property type="match status" value="1"/>
</dbReference>
<dbReference type="Pfam" id="PF01026">
    <property type="entry name" value="TatD_DNase"/>
    <property type="match status" value="1"/>
</dbReference>
<dbReference type="GO" id="GO:0016788">
    <property type="term" value="F:hydrolase activity, acting on ester bonds"/>
    <property type="evidence" value="ECO:0007669"/>
    <property type="project" value="InterPro"/>
</dbReference>
<feature type="binding site" evidence="4">
    <location>
        <position position="7"/>
    </location>
    <ligand>
        <name>a divalent metal cation</name>
        <dbReference type="ChEBI" id="CHEBI:60240"/>
        <label>1</label>
    </ligand>
</feature>
<evidence type="ECO:0000256" key="4">
    <source>
        <dbReference type="PIRSR" id="PIRSR005902-1"/>
    </source>
</evidence>
<feature type="binding site" evidence="4">
    <location>
        <position position="5"/>
    </location>
    <ligand>
        <name>a divalent metal cation</name>
        <dbReference type="ChEBI" id="CHEBI:60240"/>
        <label>1</label>
    </ligand>
</feature>
<evidence type="ECO:0000313" key="5">
    <source>
        <dbReference type="EMBL" id="QHT66532.1"/>
    </source>
</evidence>
<feature type="binding site" evidence="4">
    <location>
        <position position="92"/>
    </location>
    <ligand>
        <name>a divalent metal cation</name>
        <dbReference type="ChEBI" id="CHEBI:60240"/>
        <label>1</label>
    </ligand>
</feature>
<evidence type="ECO:0000256" key="1">
    <source>
        <dbReference type="ARBA" id="ARBA00009275"/>
    </source>
</evidence>
<keyword evidence="6" id="KW-1185">Reference proteome</keyword>
<organism evidence="5 6">
    <name type="scientific">Rhodocytophaga rosea</name>
    <dbReference type="NCBI Taxonomy" id="2704465"/>
    <lineage>
        <taxon>Bacteria</taxon>
        <taxon>Pseudomonadati</taxon>
        <taxon>Bacteroidota</taxon>
        <taxon>Cytophagia</taxon>
        <taxon>Cytophagales</taxon>
        <taxon>Rhodocytophagaceae</taxon>
        <taxon>Rhodocytophaga</taxon>
    </lineage>
</organism>
<dbReference type="FunFam" id="3.20.20.140:FF:000005">
    <property type="entry name" value="TatD family hydrolase"/>
    <property type="match status" value="1"/>
</dbReference>
<feature type="binding site" evidence="4">
    <location>
        <position position="128"/>
    </location>
    <ligand>
        <name>a divalent metal cation</name>
        <dbReference type="ChEBI" id="CHEBI:60240"/>
        <label>2</label>
    </ligand>
</feature>
<evidence type="ECO:0000256" key="2">
    <source>
        <dbReference type="ARBA" id="ARBA00022723"/>
    </source>
</evidence>
<evidence type="ECO:0000256" key="3">
    <source>
        <dbReference type="ARBA" id="ARBA00022801"/>
    </source>
</evidence>
<dbReference type="Proteomes" id="UP000480178">
    <property type="component" value="Chromosome"/>
</dbReference>
<keyword evidence="3 5" id="KW-0378">Hydrolase</keyword>
<dbReference type="GO" id="GO:0005829">
    <property type="term" value="C:cytosol"/>
    <property type="evidence" value="ECO:0007669"/>
    <property type="project" value="TreeGrafter"/>
</dbReference>
<dbReference type="InterPro" id="IPR001130">
    <property type="entry name" value="TatD-like"/>
</dbReference>
<dbReference type="GO" id="GO:0046872">
    <property type="term" value="F:metal ion binding"/>
    <property type="evidence" value="ECO:0007669"/>
    <property type="project" value="UniProtKB-KW"/>
</dbReference>
<gene>
    <name evidence="5" type="ORF">GXP67_07610</name>
</gene>
<name>A0A6C0GFK1_9BACT</name>
<dbReference type="RefSeq" id="WP_162442586.1">
    <property type="nucleotide sequence ID" value="NZ_CP048222.1"/>
</dbReference>
<dbReference type="PANTHER" id="PTHR46124">
    <property type="entry name" value="D-AMINOACYL-TRNA DEACYLASE"/>
    <property type="match status" value="1"/>
</dbReference>
<dbReference type="PIRSF" id="PIRSF005902">
    <property type="entry name" value="DNase_TatD"/>
    <property type="match status" value="1"/>
</dbReference>
<dbReference type="InterPro" id="IPR032466">
    <property type="entry name" value="Metal_Hydrolase"/>
</dbReference>
<comment type="similarity">
    <text evidence="1">Belongs to the metallo-dependent hydrolases superfamily. TatD-type hydrolase family.</text>
</comment>
<feature type="binding site" evidence="4">
    <location>
        <position position="202"/>
    </location>
    <ligand>
        <name>a divalent metal cation</name>
        <dbReference type="ChEBI" id="CHEBI:60240"/>
        <label>1</label>
    </ligand>
</feature>
<dbReference type="AlphaFoldDB" id="A0A6C0GFK1"/>
<dbReference type="EMBL" id="CP048222">
    <property type="protein sequence ID" value="QHT66532.1"/>
    <property type="molecule type" value="Genomic_DNA"/>
</dbReference>
<evidence type="ECO:0000313" key="6">
    <source>
        <dbReference type="Proteomes" id="UP000480178"/>
    </source>
</evidence>
<proteinExistence type="inferred from homology"/>
<dbReference type="CDD" id="cd01310">
    <property type="entry name" value="TatD_DNAse"/>
    <property type="match status" value="1"/>
</dbReference>